<evidence type="ECO:0000256" key="1">
    <source>
        <dbReference type="SAM" id="Phobius"/>
    </source>
</evidence>
<name>A0A1Y1RR95_9MICC</name>
<dbReference type="AlphaFoldDB" id="A0A1Y1RR95"/>
<keyword evidence="4" id="KW-1185">Reference proteome</keyword>
<dbReference type="SUPFAM" id="SSF53300">
    <property type="entry name" value="vWA-like"/>
    <property type="match status" value="1"/>
</dbReference>
<accession>A0A1Y1RR95</accession>
<gene>
    <name evidence="3" type="ORF">A7979_11245</name>
</gene>
<evidence type="ECO:0000259" key="2">
    <source>
        <dbReference type="PROSITE" id="PS50234"/>
    </source>
</evidence>
<feature type="domain" description="VWFA" evidence="2">
    <location>
        <begin position="354"/>
        <end position="556"/>
    </location>
</feature>
<organism evidence="3 4">
    <name type="scientific">Rothia nasimurium</name>
    <dbReference type="NCBI Taxonomy" id="85336"/>
    <lineage>
        <taxon>Bacteria</taxon>
        <taxon>Bacillati</taxon>
        <taxon>Actinomycetota</taxon>
        <taxon>Actinomycetes</taxon>
        <taxon>Micrococcales</taxon>
        <taxon>Micrococcaceae</taxon>
        <taxon>Rothia</taxon>
    </lineage>
</organism>
<dbReference type="Pfam" id="PF13531">
    <property type="entry name" value="SBP_bac_11"/>
    <property type="match status" value="1"/>
</dbReference>
<reference evidence="3 4" key="1">
    <citation type="submission" date="2016-05" db="EMBL/GenBank/DDBJ databases">
        <title>Draft genome sequence of a porcine commensal Rothia nasimurium.</title>
        <authorList>
            <person name="Gaiser R.A."/>
            <person name="Van Baarlen P."/>
            <person name="Wells J.M."/>
        </authorList>
    </citation>
    <scope>NUCLEOTIDE SEQUENCE [LARGE SCALE GENOMIC DNA]</scope>
    <source>
        <strain evidence="3 4">PT-32</strain>
    </source>
</reference>
<keyword evidence="1" id="KW-0812">Transmembrane</keyword>
<dbReference type="InterPro" id="IPR036465">
    <property type="entry name" value="vWFA_dom_sf"/>
</dbReference>
<dbReference type="OrthoDB" id="5621159at2"/>
<protein>
    <recommendedName>
        <fullName evidence="2">VWFA domain-containing protein</fullName>
    </recommendedName>
</protein>
<dbReference type="Gene3D" id="3.40.50.410">
    <property type="entry name" value="von Willebrand factor, type A domain"/>
    <property type="match status" value="1"/>
</dbReference>
<keyword evidence="1" id="KW-1133">Transmembrane helix</keyword>
<sequence>MSITAPKTRRQERLEQRKKDARKWVATGAATLILLFGGTLTYQHLAGTPQDAASVPTIPANCSTTQTVTVATTEPMAAALKTMPVNADTCITLSLVTSKTAQDIVSESAEGAVTTNLWIPDSTVRAQLAMDEASISLAPLAESLASTPCVLASETEFTHLTWLDALKASETVSMGDPREDSAAFAALMGGVAEASAGTITLEELTLGTAARAQSVGATEAIQNANQLLTDVDKGTKKAAFVTEADYVSYTSAHPGSGLTATFPGRSSFTLDYPLYQTRSNSNNTTIDTAALHIIDFMDSEEGRAALAHVGLRPADGQNLGNEHGLGAYTALTPSNQGFLTQIWNLYSLQSAPFNALVVIDSSGSMLTPVAETGKNRMELTIESALAGSQLFPARDSIGLWKSSPKAAQPDGSSASYRELVPVRGLEETVDGKTQREILQETGISIASSVEPNSVTDLNATLLSAFKAATANYQPGAVNGVIMLTDGENFTGGTSQEDLIARIQQQQNPDRPVFIILIGVSDDAHMELLNSIAHGVGGEAHRANSPADIQRIFIEALTGISGSASAPQL</sequence>
<dbReference type="EMBL" id="LXWF01000014">
    <property type="protein sequence ID" value="ORC20237.1"/>
    <property type="molecule type" value="Genomic_DNA"/>
</dbReference>
<dbReference type="InterPro" id="IPR002035">
    <property type="entry name" value="VWF_A"/>
</dbReference>
<feature type="transmembrane region" description="Helical" evidence="1">
    <location>
        <begin position="21"/>
        <end position="42"/>
    </location>
</feature>
<proteinExistence type="predicted"/>
<evidence type="ECO:0000313" key="3">
    <source>
        <dbReference type="EMBL" id="ORC20237.1"/>
    </source>
</evidence>
<evidence type="ECO:0000313" key="4">
    <source>
        <dbReference type="Proteomes" id="UP000192359"/>
    </source>
</evidence>
<dbReference type="RefSeq" id="WP_083091527.1">
    <property type="nucleotide sequence ID" value="NZ_LXWF01000014.1"/>
</dbReference>
<comment type="caution">
    <text evidence="3">The sequence shown here is derived from an EMBL/GenBank/DDBJ whole genome shotgun (WGS) entry which is preliminary data.</text>
</comment>
<dbReference type="Proteomes" id="UP000192359">
    <property type="component" value="Unassembled WGS sequence"/>
</dbReference>
<dbReference type="PROSITE" id="PS50234">
    <property type="entry name" value="VWFA"/>
    <property type="match status" value="1"/>
</dbReference>
<keyword evidence="1" id="KW-0472">Membrane</keyword>